<feature type="signal peptide" evidence="10">
    <location>
        <begin position="1"/>
        <end position="19"/>
    </location>
</feature>
<dbReference type="PANTHER" id="PTHR14218">
    <property type="entry name" value="PROTEASE S8 TRIPEPTIDYL PEPTIDASE I CLN2"/>
    <property type="match status" value="1"/>
</dbReference>
<dbReference type="GO" id="GO:0008240">
    <property type="term" value="F:tripeptidyl-peptidase activity"/>
    <property type="evidence" value="ECO:0007669"/>
    <property type="project" value="TreeGrafter"/>
</dbReference>
<keyword evidence="13" id="KW-1185">Reference proteome</keyword>
<feature type="binding site" evidence="9">
    <location>
        <position position="585"/>
    </location>
    <ligand>
        <name>Ca(2+)</name>
        <dbReference type="ChEBI" id="CHEBI:29108"/>
    </ligand>
</feature>
<dbReference type="GO" id="GO:0004252">
    <property type="term" value="F:serine-type endopeptidase activity"/>
    <property type="evidence" value="ECO:0007669"/>
    <property type="project" value="UniProtKB-UniRule"/>
</dbReference>
<dbReference type="InterPro" id="IPR036852">
    <property type="entry name" value="Peptidase_S8/S53_dom_sf"/>
</dbReference>
<evidence type="ECO:0000256" key="7">
    <source>
        <dbReference type="ARBA" id="ARBA00023529"/>
    </source>
</evidence>
<keyword evidence="10" id="KW-0732">Signal</keyword>
<keyword evidence="2 9" id="KW-0479">Metal-binding</keyword>
<feature type="chain" id="PRO_5042225851" description="subtilisin" evidence="10">
    <location>
        <begin position="20"/>
        <end position="595"/>
    </location>
</feature>
<comment type="cofactor">
    <cofactor evidence="9">
        <name>Ca(2+)</name>
        <dbReference type="ChEBI" id="CHEBI:29108"/>
    </cofactor>
    <text evidence="9">Binds 1 Ca(2+) ion per subunit.</text>
</comment>
<accession>A0AAD5LSD2</accession>
<protein>
    <recommendedName>
        <fullName evidence="8">subtilisin</fullName>
        <ecNumber evidence="8">3.4.21.62</ecNumber>
    </recommendedName>
</protein>
<dbReference type="CDD" id="cd04056">
    <property type="entry name" value="Peptidases_S53"/>
    <property type="match status" value="1"/>
</dbReference>
<feature type="domain" description="Peptidase S53" evidence="11">
    <location>
        <begin position="212"/>
        <end position="595"/>
    </location>
</feature>
<feature type="binding site" evidence="9">
    <location>
        <position position="560"/>
    </location>
    <ligand>
        <name>Ca(2+)</name>
        <dbReference type="ChEBI" id="CHEBI:29108"/>
    </ligand>
</feature>
<feature type="binding site" evidence="9">
    <location>
        <position position="561"/>
    </location>
    <ligand>
        <name>Ca(2+)</name>
        <dbReference type="ChEBI" id="CHEBI:29108"/>
    </ligand>
</feature>
<evidence type="ECO:0000256" key="4">
    <source>
        <dbReference type="ARBA" id="ARBA00022825"/>
    </source>
</evidence>
<keyword evidence="4 9" id="KW-0720">Serine protease</keyword>
<dbReference type="GO" id="GO:0046872">
    <property type="term" value="F:metal ion binding"/>
    <property type="evidence" value="ECO:0007669"/>
    <property type="project" value="UniProtKB-UniRule"/>
</dbReference>
<gene>
    <name evidence="12" type="ORF">P43SY_002096</name>
</gene>
<feature type="active site" description="Charge relay system" evidence="9">
    <location>
        <position position="288"/>
    </location>
</feature>
<dbReference type="Gene3D" id="3.40.50.200">
    <property type="entry name" value="Peptidase S8/S53 domain"/>
    <property type="match status" value="1"/>
</dbReference>
<dbReference type="Pfam" id="PF00082">
    <property type="entry name" value="Peptidase_S8"/>
    <property type="match status" value="1"/>
</dbReference>
<evidence type="ECO:0000256" key="9">
    <source>
        <dbReference type="PROSITE-ProRule" id="PRU01032"/>
    </source>
</evidence>
<feature type="binding site" evidence="9">
    <location>
        <position position="587"/>
    </location>
    <ligand>
        <name>Ca(2+)</name>
        <dbReference type="ChEBI" id="CHEBI:29108"/>
    </ligand>
</feature>
<evidence type="ECO:0000313" key="13">
    <source>
        <dbReference type="Proteomes" id="UP001209570"/>
    </source>
</evidence>
<dbReference type="SUPFAM" id="SSF52743">
    <property type="entry name" value="Subtilisin-like"/>
    <property type="match status" value="1"/>
</dbReference>
<dbReference type="PROSITE" id="PS00138">
    <property type="entry name" value="SUBTILASE_SER"/>
    <property type="match status" value="1"/>
</dbReference>
<evidence type="ECO:0000313" key="12">
    <source>
        <dbReference type="EMBL" id="KAJ0408126.1"/>
    </source>
</evidence>
<evidence type="ECO:0000256" key="5">
    <source>
        <dbReference type="ARBA" id="ARBA00022837"/>
    </source>
</evidence>
<dbReference type="EC" id="3.4.21.62" evidence="8"/>
<feature type="active site" description="Charge relay system" evidence="9">
    <location>
        <position position="515"/>
    </location>
</feature>
<evidence type="ECO:0000256" key="2">
    <source>
        <dbReference type="ARBA" id="ARBA00022723"/>
    </source>
</evidence>
<dbReference type="GO" id="GO:0006508">
    <property type="term" value="P:proteolysis"/>
    <property type="evidence" value="ECO:0007669"/>
    <property type="project" value="UniProtKB-KW"/>
</dbReference>
<evidence type="ECO:0000256" key="6">
    <source>
        <dbReference type="ARBA" id="ARBA00023145"/>
    </source>
</evidence>
<dbReference type="InterPro" id="IPR030400">
    <property type="entry name" value="Sedolisin_dom"/>
</dbReference>
<reference evidence="12" key="1">
    <citation type="submission" date="2021-12" db="EMBL/GenBank/DDBJ databases">
        <title>Prjna785345.</title>
        <authorList>
            <person name="Rujirawat T."/>
            <person name="Krajaejun T."/>
        </authorList>
    </citation>
    <scope>NUCLEOTIDE SEQUENCE</scope>
    <source>
        <strain evidence="12">Pi057C3</strain>
    </source>
</reference>
<dbReference type="CDD" id="cd11377">
    <property type="entry name" value="Pro-peptidase_S53"/>
    <property type="match status" value="1"/>
</dbReference>
<feature type="active site" description="Charge relay system" evidence="9">
    <location>
        <position position="284"/>
    </location>
</feature>
<dbReference type="PANTHER" id="PTHR14218:SF15">
    <property type="entry name" value="TRIPEPTIDYL-PEPTIDASE 1"/>
    <property type="match status" value="1"/>
</dbReference>
<dbReference type="AlphaFoldDB" id="A0AAD5LSD2"/>
<dbReference type="SUPFAM" id="SSF54897">
    <property type="entry name" value="Protease propeptides/inhibitors"/>
    <property type="match status" value="1"/>
</dbReference>
<evidence type="ECO:0000256" key="3">
    <source>
        <dbReference type="ARBA" id="ARBA00022801"/>
    </source>
</evidence>
<sequence length="595" mass="64220">MTVALWMVAMATFLSSIGASGGEAELHLDAFASPVYRRLARVESDSVVPFVVALRSADFGALERRLWSVSDPRHAEYGRHLTQEQVDALAAPQDGALQTVRDWLAPFVSADDHAEIGSFSSTTNMLKVRMSARRLEELLQTELHVFEAASRPGQRLLRASSAIVLPQRVQDVVAFVNINTAPLHLRSLSATGAAREATVDAAGASALRASSRDTLSDIRRSYGIPDGLVGTNASNSQALPSFYHESWASADLNSFYKKFLPEDTLPSIVAKGDRQNDEHRASIEASLDVQYLTGVARNVTTYVWTMAGHNPFSTEDEPFVAFAEDVLAQANPPLVVSISYSDDEEHIFQASAGYARSFDTLLIKMGLRGISVLVASGDDGVAGLRPEFAKLPPSETCRKHGPQWPSSSPYITSVGATMRLSDQDFSKAFFRTNEEVICSGEMGGMITTGGGFSNVYAVPDYQRRAVDQYLARRDRLPKSQGFFNASGRAYPDISALGAAFSVVMHGRETAVSGTSASTPVVAAMVSLWNDVRLNHGKSPLGFINPLLYYLADHEPSAFNDVVIGNNGAGKGSGQVCEDAFPATPGWDAVSDRKPN</sequence>
<evidence type="ECO:0000256" key="10">
    <source>
        <dbReference type="SAM" id="SignalP"/>
    </source>
</evidence>
<organism evidence="12 13">
    <name type="scientific">Pythium insidiosum</name>
    <name type="common">Pythiosis disease agent</name>
    <dbReference type="NCBI Taxonomy" id="114742"/>
    <lineage>
        <taxon>Eukaryota</taxon>
        <taxon>Sar</taxon>
        <taxon>Stramenopiles</taxon>
        <taxon>Oomycota</taxon>
        <taxon>Peronosporomycetes</taxon>
        <taxon>Pythiales</taxon>
        <taxon>Pythiaceae</taxon>
        <taxon>Pythium</taxon>
    </lineage>
</organism>
<dbReference type="Pfam" id="PF09286">
    <property type="entry name" value="Pro-kuma_activ"/>
    <property type="match status" value="1"/>
</dbReference>
<dbReference type="SMART" id="SM00944">
    <property type="entry name" value="Pro-kuma_activ"/>
    <property type="match status" value="1"/>
</dbReference>
<dbReference type="Proteomes" id="UP001209570">
    <property type="component" value="Unassembled WGS sequence"/>
</dbReference>
<name>A0AAD5LSD2_PYTIN</name>
<dbReference type="InterPro" id="IPR050819">
    <property type="entry name" value="Tripeptidyl-peptidase_I"/>
</dbReference>
<dbReference type="InterPro" id="IPR023828">
    <property type="entry name" value="Peptidase_S8_Ser-AS"/>
</dbReference>
<dbReference type="PROSITE" id="PS51695">
    <property type="entry name" value="SEDOLISIN"/>
    <property type="match status" value="1"/>
</dbReference>
<evidence type="ECO:0000256" key="1">
    <source>
        <dbReference type="ARBA" id="ARBA00022670"/>
    </source>
</evidence>
<keyword evidence="1 9" id="KW-0645">Protease</keyword>
<proteinExistence type="predicted"/>
<evidence type="ECO:0000256" key="8">
    <source>
        <dbReference type="ARBA" id="ARBA00023619"/>
    </source>
</evidence>
<keyword evidence="5 9" id="KW-0106">Calcium</keyword>
<dbReference type="InterPro" id="IPR015366">
    <property type="entry name" value="S53_propep"/>
</dbReference>
<keyword evidence="3 9" id="KW-0378">Hydrolase</keyword>
<dbReference type="InterPro" id="IPR000209">
    <property type="entry name" value="Peptidase_S8/S53_dom"/>
</dbReference>
<keyword evidence="6" id="KW-0865">Zymogen</keyword>
<comment type="catalytic activity">
    <reaction evidence="7">
        <text>Hydrolysis of proteins with broad specificity for peptide bonds, and a preference for a large uncharged residue in P1. Hydrolyzes peptide amides.</text>
        <dbReference type="EC" id="3.4.21.62"/>
    </reaction>
</comment>
<dbReference type="EMBL" id="JAKCXM010000014">
    <property type="protein sequence ID" value="KAJ0408126.1"/>
    <property type="molecule type" value="Genomic_DNA"/>
</dbReference>
<evidence type="ECO:0000259" key="11">
    <source>
        <dbReference type="PROSITE" id="PS51695"/>
    </source>
</evidence>
<comment type="caution">
    <text evidence="12">The sequence shown here is derived from an EMBL/GenBank/DDBJ whole genome shotgun (WGS) entry which is preliminary data.</text>
</comment>